<dbReference type="RefSeq" id="WP_166781259.1">
    <property type="nucleotide sequence ID" value="NZ_JAAOYO010000004.1"/>
</dbReference>
<organism evidence="1 2">
    <name type="scientific">Curtobacterium salicis</name>
    <dbReference type="NCBI Taxonomy" id="1779862"/>
    <lineage>
        <taxon>Bacteria</taxon>
        <taxon>Bacillati</taxon>
        <taxon>Actinomycetota</taxon>
        <taxon>Actinomycetes</taxon>
        <taxon>Micrococcales</taxon>
        <taxon>Microbacteriaceae</taxon>
        <taxon>Curtobacterium</taxon>
    </lineage>
</organism>
<proteinExistence type="predicted"/>
<dbReference type="Proteomes" id="UP001318300">
    <property type="component" value="Unassembled WGS sequence"/>
</dbReference>
<evidence type="ECO:0008006" key="3">
    <source>
        <dbReference type="Google" id="ProtNLM"/>
    </source>
</evidence>
<name>A0ABX0TBA6_9MICO</name>
<gene>
    <name evidence="1" type="ORF">E9228_002942</name>
</gene>
<dbReference type="EMBL" id="JAAOYO010000004">
    <property type="protein sequence ID" value="NII42284.1"/>
    <property type="molecule type" value="Genomic_DNA"/>
</dbReference>
<sequence length="64" mass="7445">MTAEILTLDAAAKRIRRSKRTIKQWATNGMDTVLYQGRRYVRLDVLVQYAAEHGRRRGRARDSP</sequence>
<reference evidence="1 2" key="1">
    <citation type="submission" date="2020-03" db="EMBL/GenBank/DDBJ databases">
        <title>Above-ground endophytic microbial communities from plants in different locations in the United States.</title>
        <authorList>
            <person name="Frank C."/>
        </authorList>
    </citation>
    <scope>NUCLEOTIDE SEQUENCE [LARGE SCALE GENOMIC DNA]</scope>
    <source>
        <strain evidence="1 2">WW7</strain>
    </source>
</reference>
<protein>
    <recommendedName>
        <fullName evidence="3">DNA-binding protein</fullName>
    </recommendedName>
</protein>
<keyword evidence="2" id="KW-1185">Reference proteome</keyword>
<accession>A0ABX0TBA6</accession>
<evidence type="ECO:0000313" key="1">
    <source>
        <dbReference type="EMBL" id="NII42284.1"/>
    </source>
</evidence>
<comment type="caution">
    <text evidence="1">The sequence shown here is derived from an EMBL/GenBank/DDBJ whole genome shotgun (WGS) entry which is preliminary data.</text>
</comment>
<evidence type="ECO:0000313" key="2">
    <source>
        <dbReference type="Proteomes" id="UP001318300"/>
    </source>
</evidence>